<evidence type="ECO:0000313" key="2">
    <source>
        <dbReference type="EMBL" id="RKH70096.1"/>
    </source>
</evidence>
<dbReference type="OrthoDB" id="9776599at2"/>
<protein>
    <recommendedName>
        <fullName evidence="1">EcxA zinc-binding domain-containing protein</fullName>
    </recommendedName>
</protein>
<dbReference type="InterPro" id="IPR024079">
    <property type="entry name" value="MetalloPept_cat_dom_sf"/>
</dbReference>
<dbReference type="PANTHER" id="PTHR38478:SF1">
    <property type="entry name" value="ZINC DEPENDENT METALLOPROTEASE DOMAIN LIPOPROTEIN"/>
    <property type="match status" value="1"/>
</dbReference>
<accession>A0A3A8QMW4</accession>
<dbReference type="AlphaFoldDB" id="A0A3A8QMW4"/>
<comment type="caution">
    <text evidence="2">The sequence shown here is derived from an EMBL/GenBank/DDBJ whole genome shotgun (WGS) entry which is preliminary data.</text>
</comment>
<feature type="domain" description="EcxA zinc-binding" evidence="1">
    <location>
        <begin position="461"/>
        <end position="535"/>
    </location>
</feature>
<name>A0A3A8QMW4_9BACT</name>
<organism evidence="2 3">
    <name type="scientific">Corallococcus aberystwythensis</name>
    <dbReference type="NCBI Taxonomy" id="2316722"/>
    <lineage>
        <taxon>Bacteria</taxon>
        <taxon>Pseudomonadati</taxon>
        <taxon>Myxococcota</taxon>
        <taxon>Myxococcia</taxon>
        <taxon>Myxococcales</taxon>
        <taxon>Cystobacterineae</taxon>
        <taxon>Myxococcaceae</taxon>
        <taxon>Corallococcus</taxon>
    </lineage>
</organism>
<evidence type="ECO:0000313" key="3">
    <source>
        <dbReference type="Proteomes" id="UP000267003"/>
    </source>
</evidence>
<dbReference type="PROSITE" id="PS51257">
    <property type="entry name" value="PROKAR_LIPOPROTEIN"/>
    <property type="match status" value="1"/>
</dbReference>
<dbReference type="RefSeq" id="WP_120555085.1">
    <property type="nucleotide sequence ID" value="NZ_RAWK01000046.1"/>
</dbReference>
<gene>
    <name evidence="2" type="ORF">D7W81_09835</name>
</gene>
<dbReference type="SUPFAM" id="SSF55486">
    <property type="entry name" value="Metalloproteases ('zincins'), catalytic domain"/>
    <property type="match status" value="1"/>
</dbReference>
<evidence type="ECO:0000259" key="1">
    <source>
        <dbReference type="Pfam" id="PF16313"/>
    </source>
</evidence>
<dbReference type="InterPro" id="IPR032534">
    <property type="entry name" value="EcxA_zinc-bd"/>
</dbReference>
<dbReference type="Pfam" id="PF16313">
    <property type="entry name" value="DUF4953"/>
    <property type="match status" value="1"/>
</dbReference>
<reference evidence="3" key="1">
    <citation type="submission" date="2018-09" db="EMBL/GenBank/DDBJ databases">
        <authorList>
            <person name="Livingstone P.G."/>
            <person name="Whitworth D.E."/>
        </authorList>
    </citation>
    <scope>NUCLEOTIDE SEQUENCE [LARGE SCALE GENOMIC DNA]</scope>
    <source>
        <strain evidence="3">AB050A</strain>
    </source>
</reference>
<dbReference type="Gene3D" id="3.40.390.10">
    <property type="entry name" value="Collagenase (Catalytic Domain)"/>
    <property type="match status" value="1"/>
</dbReference>
<dbReference type="EMBL" id="RAWK01000046">
    <property type="protein sequence ID" value="RKH70096.1"/>
    <property type="molecule type" value="Genomic_DNA"/>
</dbReference>
<proteinExistence type="predicted"/>
<sequence>MLGRTWSSRRRWWGAASLVVMLTGGGCDTTGPVTGTEAPEASLAVSLEDAFVAVPRATSTEQRQQVEQRLSGIVEDAGTHFYLAIKRSELGQKWFLSAFLKQLHPSGVDAGAASSMGTRVVSFQEQNGRLFVLDVDGRKKLSDVFDPQVLVEAYPVVTDYGPFNRLRNAGQYVLIDPSAGLNRFGVMGDFLARTTRFQTELSFAQRFHPVTDGIAFEQVFTGYSEVSDPFAVEYLEPNGYRLSGTLGLALRRYKEGPGYTPTAMPEQTLYFAGAPSFITNSGGWTDTPAVKWNIHPGMKPIRWFITPTVNSIQADPRFQAYDLTGAIKRGVEGWNQAFGFKVLEATVGGAGLDYADDDKNVLIFDPDEGVPFAFANFRINPNTSEVRGASVYLPALWLVLGDERFESDPGAFAAARARTRPPVSLSWSGMKAESLCDLNVLDRFGDPEAGLASSLTALTPQTKKQKVEAYLTHVVLHEIGHTLGLRHNFAGSLAYDGTPTGLRSSSVMDYLVDEDSIMDSAPGPYDVQAVRYLYGLDTQLPTWEFCTDQDRFTDPRCAIRDSTNDPFSFTLADFNVYAQSFLTTAAVTNRLNLTLSSRTNQVLGFVRAGTEQVRAYQDILAQVRPPLVVPPGAPAVYASRADELARRVLARLYLDPVASRGGIFTADAPTTPQFTAPVMADVRGILLNVDGVRGYAARRAMVDILKQFQTLSAYSALREARDTLTAQLPSLTGEERLQAEDLLARITSALSPYYR</sequence>
<keyword evidence="3" id="KW-1185">Reference proteome</keyword>
<dbReference type="Proteomes" id="UP000267003">
    <property type="component" value="Unassembled WGS sequence"/>
</dbReference>
<dbReference type="PANTHER" id="PTHR38478">
    <property type="entry name" value="PEPTIDASE M1A AND M12B"/>
    <property type="match status" value="1"/>
</dbReference>
<dbReference type="GO" id="GO:0008237">
    <property type="term" value="F:metallopeptidase activity"/>
    <property type="evidence" value="ECO:0007669"/>
    <property type="project" value="InterPro"/>
</dbReference>